<evidence type="ECO:0000313" key="5">
    <source>
        <dbReference type="Proteomes" id="UP000030652"/>
    </source>
</evidence>
<dbReference type="InterPro" id="IPR003140">
    <property type="entry name" value="PLipase/COase/thioEstase"/>
</dbReference>
<evidence type="ECO:0000256" key="2">
    <source>
        <dbReference type="ARBA" id="ARBA00022801"/>
    </source>
</evidence>
<accession>A0A0B0EJ17</accession>
<protein>
    <submittedName>
        <fullName evidence="4">Putative phospholipase/carboxylesterase</fullName>
    </submittedName>
</protein>
<dbReference type="Gene3D" id="3.40.50.1820">
    <property type="entry name" value="alpha/beta hydrolase"/>
    <property type="match status" value="1"/>
</dbReference>
<name>A0A0B0EJ17_9BACT</name>
<dbReference type="eggNOG" id="COG4099">
    <property type="taxonomic scope" value="Bacteria"/>
</dbReference>
<dbReference type="InterPro" id="IPR029058">
    <property type="entry name" value="AB_hydrolase_fold"/>
</dbReference>
<dbReference type="Proteomes" id="UP000030652">
    <property type="component" value="Unassembled WGS sequence"/>
</dbReference>
<keyword evidence="1" id="KW-0732">Signal</keyword>
<evidence type="ECO:0000259" key="3">
    <source>
        <dbReference type="Pfam" id="PF02230"/>
    </source>
</evidence>
<proteinExistence type="predicted"/>
<dbReference type="InterPro" id="IPR050955">
    <property type="entry name" value="Plant_Biomass_Hydrol_Est"/>
</dbReference>
<dbReference type="SUPFAM" id="SSF53474">
    <property type="entry name" value="alpha/beta-Hydrolases"/>
    <property type="match status" value="1"/>
</dbReference>
<feature type="domain" description="Phospholipase/carboxylesterase/thioesterase" evidence="3">
    <location>
        <begin position="166"/>
        <end position="286"/>
    </location>
</feature>
<dbReference type="GO" id="GO:0016787">
    <property type="term" value="F:hydrolase activity"/>
    <property type="evidence" value="ECO:0007669"/>
    <property type="project" value="UniProtKB-KW"/>
</dbReference>
<dbReference type="PANTHER" id="PTHR43037:SF5">
    <property type="entry name" value="FERULOYL ESTERASE"/>
    <property type="match status" value="1"/>
</dbReference>
<keyword evidence="2" id="KW-0378">Hydrolase</keyword>
<dbReference type="PANTHER" id="PTHR43037">
    <property type="entry name" value="UNNAMED PRODUCT-RELATED"/>
    <property type="match status" value="1"/>
</dbReference>
<sequence>MTTIYYLNKHKYSLSAISLFQFLTLLSLLSPCLAEEGVSQGQLLINKYLDCNDASQRENILKSLDDLDISLDKVKSWIRESSRYNVTKPGIYRKLAPVGERKGEYFLYVPTSYTPKKQWPAIVALHGVGESGYNQIRLWLSALHHNDEYIIIAPTYGSGLWWKEEAEQMVNSVINDVLKSFPINTNRMYLTGFSSGGHAAWYFAIRYPWLFAAINPIAGECPLPSLMSNLMHVPVYILHGVRDSVIPVEAARDAYARLQKLNYFVQYKELPEQTHSFPISETKAMLDWFRDKQRVVYPKKITFTTDSTKYTICYWIEITGFSEFVGHIYGMQRDEYGRLRKSDELPEAAQVKAYIHEQTNEINVSSYGVKALRLYLDDEMIDTKKPLHILINGKTVFLDTINVSIRSILETAKQRNDRKALFSKFIDLKVNP</sequence>
<organism evidence="4 5">
    <name type="scientific">Candidatus Scalindua brodae</name>
    <dbReference type="NCBI Taxonomy" id="237368"/>
    <lineage>
        <taxon>Bacteria</taxon>
        <taxon>Pseudomonadati</taxon>
        <taxon>Planctomycetota</taxon>
        <taxon>Candidatus Brocadiia</taxon>
        <taxon>Candidatus Brocadiales</taxon>
        <taxon>Candidatus Scalinduaceae</taxon>
        <taxon>Candidatus Scalindua</taxon>
    </lineage>
</organism>
<dbReference type="AlphaFoldDB" id="A0A0B0EJ17"/>
<dbReference type="EMBL" id="JRYO01000081">
    <property type="protein sequence ID" value="KHE93047.1"/>
    <property type="molecule type" value="Genomic_DNA"/>
</dbReference>
<evidence type="ECO:0000256" key="1">
    <source>
        <dbReference type="ARBA" id="ARBA00022729"/>
    </source>
</evidence>
<evidence type="ECO:0000313" key="4">
    <source>
        <dbReference type="EMBL" id="KHE93047.1"/>
    </source>
</evidence>
<gene>
    <name evidence="4" type="ORF">SCABRO_01210</name>
</gene>
<dbReference type="Pfam" id="PF02230">
    <property type="entry name" value="Abhydrolase_2"/>
    <property type="match status" value="1"/>
</dbReference>
<reference evidence="4 5" key="1">
    <citation type="submission" date="2014-10" db="EMBL/GenBank/DDBJ databases">
        <title>Draft genome of anammox bacterium scalindua brodae, obtained using differential coverage binning of sequence data from two enrichment reactors.</title>
        <authorList>
            <person name="Speth D.R."/>
            <person name="Russ L."/>
            <person name="Kartal B."/>
            <person name="Op den Camp H.J."/>
            <person name="Dutilh B.E."/>
            <person name="Jetten M.S."/>
        </authorList>
    </citation>
    <scope>NUCLEOTIDE SEQUENCE [LARGE SCALE GENOMIC DNA]</scope>
    <source>
        <strain evidence="4">RU1</strain>
    </source>
</reference>
<comment type="caution">
    <text evidence="4">The sequence shown here is derived from an EMBL/GenBank/DDBJ whole genome shotgun (WGS) entry which is preliminary data.</text>
</comment>